<dbReference type="Pfam" id="PF25023">
    <property type="entry name" value="TEN_YD-shell"/>
    <property type="match status" value="2"/>
</dbReference>
<proteinExistence type="predicted"/>
<evidence type="ECO:0000256" key="1">
    <source>
        <dbReference type="ARBA" id="ARBA00022737"/>
    </source>
</evidence>
<evidence type="ECO:0000313" key="4">
    <source>
        <dbReference type="EMBL" id="MFC5884093.1"/>
    </source>
</evidence>
<organism evidence="4 5">
    <name type="scientific">Kitasatospora aburaviensis</name>
    <dbReference type="NCBI Taxonomy" id="67265"/>
    <lineage>
        <taxon>Bacteria</taxon>
        <taxon>Bacillati</taxon>
        <taxon>Actinomycetota</taxon>
        <taxon>Actinomycetes</taxon>
        <taxon>Kitasatosporales</taxon>
        <taxon>Streptomycetaceae</taxon>
        <taxon>Kitasatospora</taxon>
    </lineage>
</organism>
<dbReference type="PANTHER" id="PTHR32305:SF17">
    <property type="entry name" value="TRNA NUCLEASE WAPA"/>
    <property type="match status" value="1"/>
</dbReference>
<comment type="caution">
    <text evidence="4">The sequence shown here is derived from an EMBL/GenBank/DDBJ whole genome shotgun (WGS) entry which is preliminary data.</text>
</comment>
<evidence type="ECO:0000259" key="2">
    <source>
        <dbReference type="Pfam" id="PF22322"/>
    </source>
</evidence>
<name>A0ABW1ESW1_9ACTN</name>
<feature type="domain" description="Teneurin-like YD-shell" evidence="3">
    <location>
        <begin position="1114"/>
        <end position="1226"/>
    </location>
</feature>
<feature type="domain" description="DUF6973" evidence="2">
    <location>
        <begin position="1828"/>
        <end position="1914"/>
    </location>
</feature>
<accession>A0ABW1ESW1</accession>
<gene>
    <name evidence="4" type="ORF">ACFP0N_03715</name>
</gene>
<dbReference type="NCBIfam" id="TIGR03696">
    <property type="entry name" value="Rhs_assc_core"/>
    <property type="match status" value="1"/>
</dbReference>
<keyword evidence="1" id="KW-0677">Repeat</keyword>
<dbReference type="Pfam" id="PF22322">
    <property type="entry name" value="DUF6973"/>
    <property type="match status" value="1"/>
</dbReference>
<dbReference type="Gene3D" id="2.180.10.10">
    <property type="entry name" value="RHS repeat-associated core"/>
    <property type="match status" value="1"/>
</dbReference>
<dbReference type="InterPro" id="IPR056823">
    <property type="entry name" value="TEN-like_YD-shell"/>
</dbReference>
<dbReference type="Proteomes" id="UP001596067">
    <property type="component" value="Unassembled WGS sequence"/>
</dbReference>
<keyword evidence="5" id="KW-1185">Reference proteome</keyword>
<dbReference type="PANTHER" id="PTHR32305">
    <property type="match status" value="1"/>
</dbReference>
<reference evidence="5" key="1">
    <citation type="journal article" date="2019" name="Int. J. Syst. Evol. Microbiol.">
        <title>The Global Catalogue of Microorganisms (GCM) 10K type strain sequencing project: providing services to taxonomists for standard genome sequencing and annotation.</title>
        <authorList>
            <consortium name="The Broad Institute Genomics Platform"/>
            <consortium name="The Broad Institute Genome Sequencing Center for Infectious Disease"/>
            <person name="Wu L."/>
            <person name="Ma J."/>
        </authorList>
    </citation>
    <scope>NUCLEOTIDE SEQUENCE [LARGE SCALE GENOMIC DNA]</scope>
    <source>
        <strain evidence="5">CGMCC 4.1469</strain>
    </source>
</reference>
<dbReference type="InterPro" id="IPR022385">
    <property type="entry name" value="Rhs_assc_core"/>
</dbReference>
<feature type="domain" description="Teneurin-like YD-shell" evidence="3">
    <location>
        <begin position="1496"/>
        <end position="1692"/>
    </location>
</feature>
<evidence type="ECO:0000259" key="3">
    <source>
        <dbReference type="Pfam" id="PF25023"/>
    </source>
</evidence>
<dbReference type="InterPro" id="IPR054246">
    <property type="entry name" value="DUF6973"/>
</dbReference>
<dbReference type="RefSeq" id="WP_313762567.1">
    <property type="nucleotide sequence ID" value="NZ_BAAAVH010000050.1"/>
</dbReference>
<evidence type="ECO:0000313" key="5">
    <source>
        <dbReference type="Proteomes" id="UP001596067"/>
    </source>
</evidence>
<dbReference type="EMBL" id="JBHSOD010000003">
    <property type="protein sequence ID" value="MFC5884093.1"/>
    <property type="molecule type" value="Genomic_DNA"/>
</dbReference>
<dbReference type="NCBIfam" id="TIGR01643">
    <property type="entry name" value="YD_repeat_2x"/>
    <property type="match status" value="2"/>
</dbReference>
<dbReference type="InterPro" id="IPR006530">
    <property type="entry name" value="YD"/>
</dbReference>
<dbReference type="InterPro" id="IPR050708">
    <property type="entry name" value="T6SS_VgrG/RHS"/>
</dbReference>
<protein>
    <submittedName>
        <fullName evidence="4">RHS repeat domain-containing protein</fullName>
    </submittedName>
</protein>
<sequence>MRNEGPVVTVADRQQTRAAGIDGVLFSVAGQNGGGGGGKVDVAVDYTAFAKAYGGDWASRLRLVRLPDCALTSPGNPECRTPVPLDSVNEPAKSVVSAVVDAPAAAAAPRKSSFLAAPAALTAAPAGGSLVLAATAGTSGPTGDYAATPLQASGTWSGGGSSGAFAWSYPVGVPAVPGGLQPTVALGYSSQSVDGRTGASNNQASWIGDGWNWEPGFIERRYKPCDDDKTGGTNTAKVGDLCWFTDNAVLSLGGKQTELVYQSGKGWHPAADGGEKVERLTGATNGDNDGEHWKITTVDGTQYFFGLNRLPGHTAGAAETKSAWTVPVFGNQSGEPCYNSSFANAWCQQAWRWQLDYVVDPRGNAMAYYWNTESNNYARNWNSTTGKGTTTPYVRGGWLDRIEYGLRADSVYTAKPAGIVAFGVDERCLTGCGTFDEANAKNWKDVPFDLFCADGADCKNNASPSFWSRKRLASITTKALTGGSHKEVDSWSLVQSFPPSGDGLSTPMWLSSVTRTGKSNGSLTTPPVTFAGEQLANRVDKTGDGLAPFIRLRLSEITTETGGTIGIYYSQPGCTATSLPAADGTNTSRCYPVKIREGNLVKTDWFNSYVVEKVVEGDNLVESPDKVTEYAYLDGAAWSVNEDEFTKADERTYSVGRGYGRVQTRTGAGFDARTLTESRFFRGIEGAAVADSAGAVVTDRREFAGQLREKAVYNGDGGPLLSATSYSPWRSDETATRTRAGLPDLTARHTGVAEERTRTTVTGGERRTSLARTFDAYGLIATLGEQGDEAVSGDERCTTTEYARNTATWLLDKVSRVEVTGKACGSPVSRPADVLSDDQTLYDGTTAVGAAPTAGLPTETRAINGQGTGYDTAARTGYDGYGRVVSVTDAYGKTTTTAFTPATGEPATGSVVTNPLGHTVTTGYEPLRGQAVTVTDANNKVTTSQFDALGRITKVWLPTRSAAAYPDAPNYGFDYLVRNDGPVVVTTRTLQHDSTYETAYAFYDGLLRSRQTQRTSPDRAGRLVTEQFYDTRGLAWRDSGRYYADGAAEGVLVTGQELKYPASKDTLYDGAGRAVAVVDRRFGDETKRTTTTYHGDAVTVVPPAGGTATTKYADARGNVVELKEYTDAGRTASQSVRYTYDQRGKVVRMDDPAGNVWRYTYDVRGRQVKVEDPDKGTSELTVDAGGRVTDVKDGRGVVLHTDYDALGRTTAVKQGAASLAQWTYDTVAKGRLATATRYADGAAYTTAVTSYNSLYEPVGTQVTIPATEGALAGTYKWTTSYNANTGQPMWTQHPAIGGLPQERVTSSYTPTTGLSATTYAGGDAIVAATTYDHYGRTLREEYGPFGSQLWGSYEYDEHTGSLLRAVTDREKAPQRIDDTRYTYDAVGNVTGTSTRSGQDAAAVTDTQCVVTDALRRITEAWTATGDCTAAPSAATVGGPDAYWTSFRYDAVGNRRGETRHGLAGAGDTVRTYTSAPGRPNTLVAVDQTGPAGTLKETYSYDATGNTTGRTIGSAPAQTLEWDQQGRLAKLTGAGTDSYVYDADGQRLVRRDSAGTTLYLPGGNELKLAGGTVTGTRYYTHGGKTAAVRSAGKLTFVLADNHGTATVHVDAATQAVTRRKTTLFGAERGTAPGSGWVGDHGFVGGVEDGDSGLTHLGAREYDPGIGRFISVDPKLDSTSSQELNAYGYANNNPLSTADPSGEALPECWSGQYTCTNGGTKPTGYGSNYLNITRAEGGEPAPEYCATHDCSPPPPRSNVFGKLSKDERKSRAGWLREEEKRRPIQWGAPDEKKRKELDRSFNFTFNSAEAYECVQDLNECAVYVTESVWAMEQTLEYTGETKGEKANAYRHVLWQGTLTARLGKEKADKWAAAHEAFYPADEESDHTIDLLNNEYGQALGERAAREANGNKAVTNLLIKRGAREYLTSNSYGRKEDVE</sequence>